<dbReference type="AlphaFoldDB" id="A0A803QMP2"/>
<evidence type="ECO:0000313" key="3">
    <source>
        <dbReference type="Proteomes" id="UP000596661"/>
    </source>
</evidence>
<evidence type="ECO:0000313" key="2">
    <source>
        <dbReference type="EnsemblPlants" id="cds.evm.model.10.2238"/>
    </source>
</evidence>
<evidence type="ECO:0000256" key="1">
    <source>
        <dbReference type="SAM" id="MobiDB-lite"/>
    </source>
</evidence>
<name>A0A803QMP2_CANSA</name>
<dbReference type="Gramene" id="evm.model.10.2238">
    <property type="protein sequence ID" value="cds.evm.model.10.2238"/>
    <property type="gene ID" value="evm.TU.10.2238"/>
</dbReference>
<proteinExistence type="predicted"/>
<feature type="compositionally biased region" description="Polar residues" evidence="1">
    <location>
        <begin position="14"/>
        <end position="39"/>
    </location>
</feature>
<dbReference type="Proteomes" id="UP000596661">
    <property type="component" value="Unassembled WGS sequence"/>
</dbReference>
<protein>
    <submittedName>
        <fullName evidence="2">Uncharacterized protein</fullName>
    </submittedName>
</protein>
<dbReference type="EnsemblPlants" id="evm.model.10.2238">
    <property type="protein sequence ID" value="cds.evm.model.10.2238"/>
    <property type="gene ID" value="evm.TU.10.2238"/>
</dbReference>
<sequence length="192" mass="21108">MVSEELRPSASMARPTTRSQDGSAPSTINNNTTEVNSDSIPAPPSSAVPRRIPPVRVQSQNTDQGVHDNSTIAEDNSTQTSNRVRLLMIIPARSSSAPATIQDGRPLEKQVVDAWRMAMQNNRLVGFVNEVPAKDFSIAISWWFVFLELCRSSTTSATAFSQQQHQPSLQQQHQFDPYTGATIFSTPILNQA</sequence>
<dbReference type="EMBL" id="UZAU01000839">
    <property type="status" value="NOT_ANNOTATED_CDS"/>
    <property type="molecule type" value="Genomic_DNA"/>
</dbReference>
<reference evidence="2" key="1">
    <citation type="submission" date="2021-03" db="UniProtKB">
        <authorList>
            <consortium name="EnsemblPlants"/>
        </authorList>
    </citation>
    <scope>IDENTIFICATION</scope>
</reference>
<accession>A0A803QMP2</accession>
<feature type="compositionally biased region" description="Polar residues" evidence="1">
    <location>
        <begin position="57"/>
        <end position="78"/>
    </location>
</feature>
<feature type="region of interest" description="Disordered" evidence="1">
    <location>
        <begin position="1"/>
        <end position="78"/>
    </location>
</feature>
<keyword evidence="3" id="KW-1185">Reference proteome</keyword>
<organism evidence="2 3">
    <name type="scientific">Cannabis sativa</name>
    <name type="common">Hemp</name>
    <name type="synonym">Marijuana</name>
    <dbReference type="NCBI Taxonomy" id="3483"/>
    <lineage>
        <taxon>Eukaryota</taxon>
        <taxon>Viridiplantae</taxon>
        <taxon>Streptophyta</taxon>
        <taxon>Embryophyta</taxon>
        <taxon>Tracheophyta</taxon>
        <taxon>Spermatophyta</taxon>
        <taxon>Magnoliopsida</taxon>
        <taxon>eudicotyledons</taxon>
        <taxon>Gunneridae</taxon>
        <taxon>Pentapetalae</taxon>
        <taxon>rosids</taxon>
        <taxon>fabids</taxon>
        <taxon>Rosales</taxon>
        <taxon>Cannabaceae</taxon>
        <taxon>Cannabis</taxon>
    </lineage>
</organism>